<accession>A0A931GG08</accession>
<organism evidence="1 2">
    <name type="scientific">Zhihengliuella flava</name>
    <dbReference type="NCBI Taxonomy" id="1285193"/>
    <lineage>
        <taxon>Bacteria</taxon>
        <taxon>Bacillati</taxon>
        <taxon>Actinomycetota</taxon>
        <taxon>Actinomycetes</taxon>
        <taxon>Micrococcales</taxon>
        <taxon>Micrococcaceae</taxon>
        <taxon>Zhihengliuella</taxon>
    </lineage>
</organism>
<gene>
    <name evidence="1" type="ORF">IW252_002602</name>
</gene>
<keyword evidence="2" id="KW-1185">Reference proteome</keyword>
<name>A0A931GG08_9MICC</name>
<comment type="caution">
    <text evidence="1">The sequence shown here is derived from an EMBL/GenBank/DDBJ whole genome shotgun (WGS) entry which is preliminary data.</text>
</comment>
<evidence type="ECO:0000313" key="2">
    <source>
        <dbReference type="Proteomes" id="UP000625033"/>
    </source>
</evidence>
<proteinExistence type="predicted"/>
<sequence>MITAHDYLTEVEARADAATNGPWQAITTGPRKGDHWHVTDSGQSIALIHASDGEDEDTRQCDADFIAAARSDLPRMTAALRAVLDLLEPVKITGEMQSYEIHQAEGYNEALRDLADTITEKLGVGE</sequence>
<dbReference type="RefSeq" id="WP_196836974.1">
    <property type="nucleotide sequence ID" value="NZ_JADOTZ010000001.1"/>
</dbReference>
<evidence type="ECO:0000313" key="1">
    <source>
        <dbReference type="EMBL" id="MBG6085835.1"/>
    </source>
</evidence>
<dbReference type="EMBL" id="JADOTZ010000001">
    <property type="protein sequence ID" value="MBG6085835.1"/>
    <property type="molecule type" value="Genomic_DNA"/>
</dbReference>
<dbReference type="AlphaFoldDB" id="A0A931GG08"/>
<reference evidence="1" key="1">
    <citation type="submission" date="2020-11" db="EMBL/GenBank/DDBJ databases">
        <title>Sequencing the genomes of 1000 actinobacteria strains.</title>
        <authorList>
            <person name="Klenk H.-P."/>
        </authorList>
    </citation>
    <scope>NUCLEOTIDE SEQUENCE</scope>
    <source>
        <strain evidence="1">DSM 26152</strain>
    </source>
</reference>
<dbReference type="Proteomes" id="UP000625033">
    <property type="component" value="Unassembled WGS sequence"/>
</dbReference>
<protein>
    <submittedName>
        <fullName evidence="1">Uncharacterized protein</fullName>
    </submittedName>
</protein>